<dbReference type="Proteomes" id="UP000002949">
    <property type="component" value="Unassembled WGS sequence"/>
</dbReference>
<sequence length="41" mass="4634">MRALFSQILDHLKEMADRARKAIETHNDQDIAGADIADQPQ</sequence>
<protein>
    <submittedName>
        <fullName evidence="1">Uncharacterized protein</fullName>
    </submittedName>
</protein>
<gene>
    <name evidence="1" type="ORF">MEA186_29912</name>
</gene>
<dbReference type="AlphaFoldDB" id="G6YJ07"/>
<organism evidence="1 2">
    <name type="scientific">Mesorhizobium amorphae CCNWGS0123</name>
    <dbReference type="NCBI Taxonomy" id="1082933"/>
    <lineage>
        <taxon>Bacteria</taxon>
        <taxon>Pseudomonadati</taxon>
        <taxon>Pseudomonadota</taxon>
        <taxon>Alphaproteobacteria</taxon>
        <taxon>Hyphomicrobiales</taxon>
        <taxon>Phyllobacteriaceae</taxon>
        <taxon>Mesorhizobium</taxon>
    </lineage>
</organism>
<evidence type="ECO:0000313" key="2">
    <source>
        <dbReference type="Proteomes" id="UP000002949"/>
    </source>
</evidence>
<evidence type="ECO:0000313" key="1">
    <source>
        <dbReference type="EMBL" id="EHH05511.1"/>
    </source>
</evidence>
<name>G6YJ07_9HYPH</name>
<dbReference type="EMBL" id="AGSN01000211">
    <property type="protein sequence ID" value="EHH05511.1"/>
    <property type="molecule type" value="Genomic_DNA"/>
</dbReference>
<reference evidence="1 2" key="1">
    <citation type="journal article" date="2012" name="J. Bacteriol.">
        <title>Draft Genome Sequence of Plant Growth-Promoting Rhizobium Mesorhizobium amorphae, Isolated from Zinc-Lead Mine Tailings.</title>
        <authorList>
            <person name="Hao X."/>
            <person name="Lin Y."/>
            <person name="Johnstone L."/>
            <person name="Baltrus D.A."/>
            <person name="Miller S.J."/>
            <person name="Wei G."/>
            <person name="Rensing C."/>
        </authorList>
    </citation>
    <scope>NUCLEOTIDE SEQUENCE [LARGE SCALE GENOMIC DNA]</scope>
    <source>
        <strain evidence="1 2">CCNWGS0123</strain>
    </source>
</reference>
<dbReference type="PATRIC" id="fig|1082933.3.peg.5810"/>
<proteinExistence type="predicted"/>
<keyword evidence="2" id="KW-1185">Reference proteome</keyword>
<accession>G6YJ07</accession>